<keyword evidence="2 3" id="KW-0413">Isomerase</keyword>
<evidence type="ECO:0000256" key="2">
    <source>
        <dbReference type="ARBA" id="ARBA00023235"/>
    </source>
</evidence>
<dbReference type="Proteomes" id="UP000184529">
    <property type="component" value="Unassembled WGS sequence"/>
</dbReference>
<dbReference type="InterPro" id="IPR051812">
    <property type="entry name" value="SPI_LacAB/RpiB"/>
</dbReference>
<dbReference type="GO" id="GO:0005975">
    <property type="term" value="P:carbohydrate metabolic process"/>
    <property type="evidence" value="ECO:0007669"/>
    <property type="project" value="InterPro"/>
</dbReference>
<dbReference type="NCBIfam" id="NF004051">
    <property type="entry name" value="PRK05571.1"/>
    <property type="match status" value="1"/>
</dbReference>
<dbReference type="NCBIfam" id="TIGR00689">
    <property type="entry name" value="rpiB_lacA_lacB"/>
    <property type="match status" value="1"/>
</dbReference>
<reference evidence="4" key="1">
    <citation type="submission" date="2016-11" db="EMBL/GenBank/DDBJ databases">
        <authorList>
            <person name="Varghese N."/>
            <person name="Submissions S."/>
        </authorList>
    </citation>
    <scope>NUCLEOTIDE SEQUENCE [LARGE SCALE GENOMIC DNA]</scope>
    <source>
        <strain evidence="4">DSM 16057</strain>
    </source>
</reference>
<dbReference type="InterPro" id="IPR036569">
    <property type="entry name" value="RpiB_LacA_LacB_sf"/>
</dbReference>
<dbReference type="EMBL" id="FQZM01000024">
    <property type="protein sequence ID" value="SHJ23526.1"/>
    <property type="molecule type" value="Genomic_DNA"/>
</dbReference>
<evidence type="ECO:0000313" key="4">
    <source>
        <dbReference type="Proteomes" id="UP000184529"/>
    </source>
</evidence>
<dbReference type="SUPFAM" id="SSF89623">
    <property type="entry name" value="Ribose/Galactose isomerase RpiB/AlsB"/>
    <property type="match status" value="1"/>
</dbReference>
<dbReference type="AlphaFoldDB" id="A0A1M6HMZ6"/>
<dbReference type="InterPro" id="IPR004785">
    <property type="entry name" value="RpiB"/>
</dbReference>
<proteinExistence type="inferred from homology"/>
<dbReference type="GO" id="GO:0016861">
    <property type="term" value="F:intramolecular oxidoreductase activity, interconverting aldoses and ketoses"/>
    <property type="evidence" value="ECO:0007669"/>
    <property type="project" value="UniProtKB-ARBA"/>
</dbReference>
<evidence type="ECO:0000313" key="3">
    <source>
        <dbReference type="EMBL" id="SHJ23526.1"/>
    </source>
</evidence>
<evidence type="ECO:0000256" key="1">
    <source>
        <dbReference type="ARBA" id="ARBA00008754"/>
    </source>
</evidence>
<dbReference type="NCBIfam" id="TIGR01120">
    <property type="entry name" value="rpiB"/>
    <property type="match status" value="1"/>
</dbReference>
<name>A0A1M6HMZ6_9FIRM</name>
<comment type="similarity">
    <text evidence="1">Belongs to the LacAB/RpiB family.</text>
</comment>
<dbReference type="Gene3D" id="1.10.10.60">
    <property type="entry name" value="Homeodomain-like"/>
    <property type="match status" value="1"/>
</dbReference>
<protein>
    <submittedName>
        <fullName evidence="3">Ribose 5-phosphate isomerase B</fullName>
    </submittedName>
</protein>
<keyword evidence="4" id="KW-1185">Reference proteome</keyword>
<organism evidence="3 4">
    <name type="scientific">Desulfofundulus thermosubterraneus DSM 16057</name>
    <dbReference type="NCBI Taxonomy" id="1121432"/>
    <lineage>
        <taxon>Bacteria</taxon>
        <taxon>Bacillati</taxon>
        <taxon>Bacillota</taxon>
        <taxon>Clostridia</taxon>
        <taxon>Eubacteriales</taxon>
        <taxon>Peptococcaceae</taxon>
        <taxon>Desulfofundulus</taxon>
    </lineage>
</organism>
<dbReference type="InterPro" id="IPR003500">
    <property type="entry name" value="RpiB_LacA_LacB"/>
</dbReference>
<dbReference type="PANTHER" id="PTHR43732:SF1">
    <property type="entry name" value="RIBOSE 5-PHOSPHATE ISOMERASE"/>
    <property type="match status" value="1"/>
</dbReference>
<dbReference type="STRING" id="1121432.SAMN02745219_02053"/>
<dbReference type="Gene3D" id="3.40.1400.10">
    <property type="entry name" value="Sugar-phosphate isomerase, RpiB/LacA/LacB"/>
    <property type="match status" value="1"/>
</dbReference>
<sequence length="196" mass="21710">MRIALAADHGGFRLKEEVISFLQENGIAYHDFGTYSEEAVDYPDFALPVAEAVRSGEYQLGILCCGTGIGVAIAANKVPGIRAALCHDTFSARASREHNDANILTMGQRVIGPGLAREIVRVWLASQFAGGRHARRVAKIAEIEKKYGKRETKSDIMRRMFDQGMTVAQIAKELNANYAFVYGVIKRYKEELEAQK</sequence>
<dbReference type="PANTHER" id="PTHR43732">
    <property type="entry name" value="RIBOSE 5-PHOSPHATE ISOMERASE-RELATED"/>
    <property type="match status" value="1"/>
</dbReference>
<gene>
    <name evidence="3" type="ORF">SAMN02745219_02053</name>
</gene>
<accession>A0A1M6HMZ6</accession>
<dbReference type="Pfam" id="PF02502">
    <property type="entry name" value="LacAB_rpiB"/>
    <property type="match status" value="1"/>
</dbReference>